<dbReference type="PANTHER" id="PTHR42850:SF4">
    <property type="entry name" value="ZINC-DEPENDENT ENDOPOLYPHOSPHATASE"/>
    <property type="match status" value="1"/>
</dbReference>
<protein>
    <submittedName>
        <fullName evidence="2">Serine/threonine protein phosphatase</fullName>
    </submittedName>
</protein>
<dbReference type="CDD" id="cd00144">
    <property type="entry name" value="MPP_PPP_family"/>
    <property type="match status" value="1"/>
</dbReference>
<name>A0ABQ2NNH7_9BACI</name>
<keyword evidence="3" id="KW-1185">Reference proteome</keyword>
<dbReference type="PANTHER" id="PTHR42850">
    <property type="entry name" value="METALLOPHOSPHOESTERASE"/>
    <property type="match status" value="1"/>
</dbReference>
<dbReference type="Gene3D" id="3.60.21.10">
    <property type="match status" value="1"/>
</dbReference>
<evidence type="ECO:0000313" key="2">
    <source>
        <dbReference type="EMBL" id="GGP07827.1"/>
    </source>
</evidence>
<dbReference type="SUPFAM" id="SSF56300">
    <property type="entry name" value="Metallo-dependent phosphatases"/>
    <property type="match status" value="1"/>
</dbReference>
<dbReference type="EMBL" id="BMLW01000001">
    <property type="protein sequence ID" value="GGP07827.1"/>
    <property type="molecule type" value="Genomic_DNA"/>
</dbReference>
<organism evidence="2 3">
    <name type="scientific">Oceanobacillus neutriphilus</name>
    <dbReference type="NCBI Taxonomy" id="531815"/>
    <lineage>
        <taxon>Bacteria</taxon>
        <taxon>Bacillati</taxon>
        <taxon>Bacillota</taxon>
        <taxon>Bacilli</taxon>
        <taxon>Bacillales</taxon>
        <taxon>Bacillaceae</taxon>
        <taxon>Oceanobacillus</taxon>
    </lineage>
</organism>
<dbReference type="RefSeq" id="WP_188732939.1">
    <property type="nucleotide sequence ID" value="NZ_BMLW01000001.1"/>
</dbReference>
<proteinExistence type="predicted"/>
<comment type="caution">
    <text evidence="2">The sequence shown here is derived from an EMBL/GenBank/DDBJ whole genome shotgun (WGS) entry which is preliminary data.</text>
</comment>
<evidence type="ECO:0000313" key="3">
    <source>
        <dbReference type="Proteomes" id="UP000641206"/>
    </source>
</evidence>
<dbReference type="InterPro" id="IPR004843">
    <property type="entry name" value="Calcineurin-like_PHP"/>
</dbReference>
<dbReference type="Proteomes" id="UP000641206">
    <property type="component" value="Unassembled WGS sequence"/>
</dbReference>
<dbReference type="Pfam" id="PF00149">
    <property type="entry name" value="Metallophos"/>
    <property type="match status" value="1"/>
</dbReference>
<feature type="domain" description="Calcineurin-like phosphoesterase" evidence="1">
    <location>
        <begin position="3"/>
        <end position="196"/>
    </location>
</feature>
<reference evidence="3" key="1">
    <citation type="journal article" date="2019" name="Int. J. Syst. Evol. Microbiol.">
        <title>The Global Catalogue of Microorganisms (GCM) 10K type strain sequencing project: providing services to taxonomists for standard genome sequencing and annotation.</title>
        <authorList>
            <consortium name="The Broad Institute Genomics Platform"/>
            <consortium name="The Broad Institute Genome Sequencing Center for Infectious Disease"/>
            <person name="Wu L."/>
            <person name="Ma J."/>
        </authorList>
    </citation>
    <scope>NUCLEOTIDE SEQUENCE [LARGE SCALE GENOMIC DNA]</scope>
    <source>
        <strain evidence="3">CGMCC 1.7693</strain>
    </source>
</reference>
<sequence length="225" mass="25797">MNRVLVISDIHGELEKFECLLEKVNYNAEKDQLILLGDYVDRGPNARGVLDKVIELKNQGAIVLRGNHDDMMVAAAEDEENAWKRWEKNGAIFTLKSYDSEINEMRIPDSEDFQRHVAFIKTLDYYYKTDQYIFVHAGVDPDTPIEKTDPYILVWIRDKFHNGYKDKKTVIFGHTNTANLHGKKDNHGVYFGENNIIGIDGGAVYGGSLNCLDITNNKVYHVENR</sequence>
<dbReference type="InterPro" id="IPR050126">
    <property type="entry name" value="Ap4A_hydrolase"/>
</dbReference>
<evidence type="ECO:0000259" key="1">
    <source>
        <dbReference type="Pfam" id="PF00149"/>
    </source>
</evidence>
<dbReference type="InterPro" id="IPR029052">
    <property type="entry name" value="Metallo-depent_PP-like"/>
</dbReference>
<accession>A0ABQ2NNH7</accession>
<gene>
    <name evidence="2" type="ORF">GCM10011346_05430</name>
</gene>